<dbReference type="EMBL" id="JACYFU010000006">
    <property type="protein sequence ID" value="MBD8067242.1"/>
    <property type="molecule type" value="Genomic_DNA"/>
</dbReference>
<comment type="caution">
    <text evidence="1">The sequence shown here is derived from an EMBL/GenBank/DDBJ whole genome shotgun (WGS) entry which is preliminary data.</text>
</comment>
<gene>
    <name evidence="1" type="ORF">IC608_17370</name>
</gene>
<evidence type="ECO:0000313" key="1">
    <source>
        <dbReference type="EMBL" id="MBD8067242.1"/>
    </source>
</evidence>
<evidence type="ECO:0000313" key="2">
    <source>
        <dbReference type="Proteomes" id="UP000654108"/>
    </source>
</evidence>
<protein>
    <submittedName>
        <fullName evidence="1">Uncharacterized protein</fullName>
    </submittedName>
</protein>
<reference evidence="1" key="1">
    <citation type="submission" date="2020-09" db="EMBL/GenBank/DDBJ databases">
        <title>Genome seq and assembly of Devosia sp.</title>
        <authorList>
            <person name="Chhetri G."/>
        </authorList>
    </citation>
    <scope>NUCLEOTIDE SEQUENCE</scope>
    <source>
        <strain evidence="1">PTR5</strain>
    </source>
</reference>
<organism evidence="1 2">
    <name type="scientific">Devosia oryzisoli</name>
    <dbReference type="NCBI Taxonomy" id="2774138"/>
    <lineage>
        <taxon>Bacteria</taxon>
        <taxon>Pseudomonadati</taxon>
        <taxon>Pseudomonadota</taxon>
        <taxon>Alphaproteobacteria</taxon>
        <taxon>Hyphomicrobiales</taxon>
        <taxon>Devosiaceae</taxon>
        <taxon>Devosia</taxon>
    </lineage>
</organism>
<proteinExistence type="predicted"/>
<keyword evidence="2" id="KW-1185">Reference proteome</keyword>
<dbReference type="AlphaFoldDB" id="A0A927FXT3"/>
<accession>A0A927FXT3</accession>
<dbReference type="RefSeq" id="WP_191778137.1">
    <property type="nucleotide sequence ID" value="NZ_JACYFU010000006.1"/>
</dbReference>
<name>A0A927FXT3_9HYPH</name>
<dbReference type="Proteomes" id="UP000654108">
    <property type="component" value="Unassembled WGS sequence"/>
</dbReference>
<sequence>MIEGSDAQTVSRVHDQQRRLCDDLERLADSLAAPVSPQTLSQVARQLHSTMASATAAGQVLFQCLTRSPSLSPLDDFGPTARRLLREVEEDASYAEDLEEILMTMAGGAHPACDEALGFMARSLFLAIRRRIALEGELFDLARARGLQSPAAESLKTPTS</sequence>
<dbReference type="Gene3D" id="1.20.120.520">
    <property type="entry name" value="nmb1532 protein domain like"/>
    <property type="match status" value="1"/>
</dbReference>